<keyword evidence="1" id="KW-0732">Signal</keyword>
<dbReference type="Proteomes" id="UP001589733">
    <property type="component" value="Unassembled WGS sequence"/>
</dbReference>
<name>A0ABV6AUI0_9DEIO</name>
<keyword evidence="3" id="KW-1185">Reference proteome</keyword>
<protein>
    <submittedName>
        <fullName evidence="2">Uncharacterized protein</fullName>
    </submittedName>
</protein>
<evidence type="ECO:0000313" key="2">
    <source>
        <dbReference type="EMBL" id="MFB9991154.1"/>
    </source>
</evidence>
<evidence type="ECO:0000313" key="3">
    <source>
        <dbReference type="Proteomes" id="UP001589733"/>
    </source>
</evidence>
<gene>
    <name evidence="2" type="ORF">ACFFLM_04035</name>
</gene>
<feature type="signal peptide" evidence="1">
    <location>
        <begin position="1"/>
        <end position="22"/>
    </location>
</feature>
<comment type="caution">
    <text evidence="2">The sequence shown here is derived from an EMBL/GenBank/DDBJ whole genome shotgun (WGS) entry which is preliminary data.</text>
</comment>
<sequence length="180" mass="19180">MRRLWWAVVLGCAISVSAWGEAALSDPLAALKKAGTIRTASFELSHATYSVWALEGAGGRLRGVFENAAESADQAGQTRVMELRAVAQTGKPLPARQRQMLVQAAAVLAQRCAGVTLRGLDGLIQQAIRQENLAGKPVTVQGRSTVISVYGSELGTEIWVSFEVPQGTPPRCAMPSPERP</sequence>
<dbReference type="EMBL" id="JBHLYR010000013">
    <property type="protein sequence ID" value="MFB9991154.1"/>
    <property type="molecule type" value="Genomic_DNA"/>
</dbReference>
<proteinExistence type="predicted"/>
<feature type="chain" id="PRO_5045179579" evidence="1">
    <location>
        <begin position="23"/>
        <end position="180"/>
    </location>
</feature>
<reference evidence="2 3" key="1">
    <citation type="submission" date="2024-09" db="EMBL/GenBank/DDBJ databases">
        <authorList>
            <person name="Sun Q."/>
            <person name="Mori K."/>
        </authorList>
    </citation>
    <scope>NUCLEOTIDE SEQUENCE [LARGE SCALE GENOMIC DNA]</scope>
    <source>
        <strain evidence="2 3">JCM 13503</strain>
    </source>
</reference>
<evidence type="ECO:0000256" key="1">
    <source>
        <dbReference type="SAM" id="SignalP"/>
    </source>
</evidence>
<dbReference type="RefSeq" id="WP_380005802.1">
    <property type="nucleotide sequence ID" value="NZ_JBHLYR010000013.1"/>
</dbReference>
<accession>A0ABV6AUI0</accession>
<organism evidence="2 3">
    <name type="scientific">Deinococcus oregonensis</name>
    <dbReference type="NCBI Taxonomy" id="1805970"/>
    <lineage>
        <taxon>Bacteria</taxon>
        <taxon>Thermotogati</taxon>
        <taxon>Deinococcota</taxon>
        <taxon>Deinococci</taxon>
        <taxon>Deinococcales</taxon>
        <taxon>Deinococcaceae</taxon>
        <taxon>Deinococcus</taxon>
    </lineage>
</organism>